<evidence type="ECO:0000256" key="3">
    <source>
        <dbReference type="SAM" id="MobiDB-lite"/>
    </source>
</evidence>
<organism evidence="5 6">
    <name type="scientific">Kitasatospora nipponensis</name>
    <dbReference type="NCBI Taxonomy" id="258049"/>
    <lineage>
        <taxon>Bacteria</taxon>
        <taxon>Bacillati</taxon>
        <taxon>Actinomycetota</taxon>
        <taxon>Actinomycetes</taxon>
        <taxon>Kitasatosporales</taxon>
        <taxon>Streptomycetaceae</taxon>
        <taxon>Kitasatospora</taxon>
    </lineage>
</organism>
<dbReference type="SMART" id="SM00421">
    <property type="entry name" value="HTH_LUXR"/>
    <property type="match status" value="1"/>
</dbReference>
<sequence length="942" mass="100694">MGRENELRSLLAALREGPSVVFVEGEAGIGKSRLLREAEDRLRAGGTPVLRGACHPLREPLPFGPAVDALRGGWTLFASSARFGPATAVLAPYLPELADRLPPVPTEPVDGTRGQRLMRAVHEALGALGPAVLLVEDLHWADAASRDLLLLLARNPPPRLRLVLTYRSRDLPGSGNVLGSPYRRPVGVGGTEIALGPLTEAQVRELAVSVIGPAATRPLCRELFERSGGLPLVAEEDLLVLADRIARSRDGGPPVALDGAGVPRALQEAVDSRLAPLGEDAAAVVQAAAVLAVPVSEELLAEVAALGEDRAEAALTAVLEADVLAEKGPGRYGFRHVLARRAVYDKIPGPRRRRLHAQAVEVLSGQDVPALVQIAHHTRRLGDVAAWLPRALAAADHAIAIVDDGDPAELLQQLLAEPALSPDDRARTALALSTIAVFRADPAASVAILRRIVADPALTTPVRGEIRFNLGRTLANTDPHQDNLEELEQAIVELASRPGPAAAATACLSFCSGVSARGGTVAENLALMERATELAARSHDPLTQADVLANRITLLEHVGDPRGRELLAELPLATTDRRILRQCARAVHNAACHELDRGCDDQARALVAEAEELCHRTGSQILQDGCQLIRLQLDLADGQWAELDQRIEAMLQERADGSPHRFELALARATLDTARGHWARARESLVPLATGFNENFGREAVTLLARLDLLEDDAPAAWQRMEQPVAAIRRKGLWARPVDLVPTAVQAALACGRPDEARRLTDDAERGIEGLHAPGVAAGVRWCRGLLAADSDPEAALGHLADAHARYEAIGRVHTSARVTEQIGRLRLAHSPERPAEAARDLQHAFDVFTRLGATADAARCQQVLRDSGQLRPGPRGRRSYGGDLSPREQQVAELLATGSTNQDIARALALSPRTAEHHVANTLRKLGVTRDRVAEALPAGT</sequence>
<dbReference type="InterPro" id="IPR036388">
    <property type="entry name" value="WH-like_DNA-bd_sf"/>
</dbReference>
<dbReference type="Pfam" id="PF00196">
    <property type="entry name" value="GerE"/>
    <property type="match status" value="1"/>
</dbReference>
<dbReference type="CDD" id="cd06170">
    <property type="entry name" value="LuxR_C_like"/>
    <property type="match status" value="1"/>
</dbReference>
<accession>A0ABN1W3R3</accession>
<evidence type="ECO:0000313" key="6">
    <source>
        <dbReference type="Proteomes" id="UP001500037"/>
    </source>
</evidence>
<dbReference type="InterPro" id="IPR041664">
    <property type="entry name" value="AAA_16"/>
</dbReference>
<dbReference type="SUPFAM" id="SSF52540">
    <property type="entry name" value="P-loop containing nucleoside triphosphate hydrolases"/>
    <property type="match status" value="1"/>
</dbReference>
<keyword evidence="1" id="KW-0547">Nucleotide-binding</keyword>
<dbReference type="EMBL" id="BAAALF010000035">
    <property type="protein sequence ID" value="GAA1234299.1"/>
    <property type="molecule type" value="Genomic_DNA"/>
</dbReference>
<comment type="caution">
    <text evidence="5">The sequence shown here is derived from an EMBL/GenBank/DDBJ whole genome shotgun (WGS) entry which is preliminary data.</text>
</comment>
<evidence type="ECO:0000259" key="4">
    <source>
        <dbReference type="PROSITE" id="PS50043"/>
    </source>
</evidence>
<dbReference type="Proteomes" id="UP001500037">
    <property type="component" value="Unassembled WGS sequence"/>
</dbReference>
<gene>
    <name evidence="5" type="ORF">GCM10009665_25660</name>
</gene>
<dbReference type="InterPro" id="IPR027417">
    <property type="entry name" value="P-loop_NTPase"/>
</dbReference>
<keyword evidence="6" id="KW-1185">Reference proteome</keyword>
<dbReference type="SUPFAM" id="SSF46894">
    <property type="entry name" value="C-terminal effector domain of the bipartite response regulators"/>
    <property type="match status" value="1"/>
</dbReference>
<dbReference type="PRINTS" id="PR00038">
    <property type="entry name" value="HTHLUXR"/>
</dbReference>
<dbReference type="PANTHER" id="PTHR16305">
    <property type="entry name" value="TESTICULAR SOLUBLE ADENYLYL CYCLASE"/>
    <property type="match status" value="1"/>
</dbReference>
<dbReference type="InterPro" id="IPR016032">
    <property type="entry name" value="Sig_transdc_resp-reg_C-effctor"/>
</dbReference>
<dbReference type="Pfam" id="PF13191">
    <property type="entry name" value="AAA_16"/>
    <property type="match status" value="1"/>
</dbReference>
<evidence type="ECO:0000256" key="2">
    <source>
        <dbReference type="ARBA" id="ARBA00022840"/>
    </source>
</evidence>
<feature type="domain" description="HTH luxR-type" evidence="4">
    <location>
        <begin position="878"/>
        <end position="942"/>
    </location>
</feature>
<evidence type="ECO:0000256" key="1">
    <source>
        <dbReference type="ARBA" id="ARBA00022741"/>
    </source>
</evidence>
<dbReference type="RefSeq" id="WP_344441559.1">
    <property type="nucleotide sequence ID" value="NZ_BAAALF010000035.1"/>
</dbReference>
<proteinExistence type="predicted"/>
<dbReference type="PANTHER" id="PTHR16305:SF35">
    <property type="entry name" value="TRANSCRIPTIONAL ACTIVATOR DOMAIN"/>
    <property type="match status" value="1"/>
</dbReference>
<evidence type="ECO:0000313" key="5">
    <source>
        <dbReference type="EMBL" id="GAA1234299.1"/>
    </source>
</evidence>
<protein>
    <submittedName>
        <fullName evidence="5">LuxR family transcriptional regulator</fullName>
    </submittedName>
</protein>
<dbReference type="PROSITE" id="PS50043">
    <property type="entry name" value="HTH_LUXR_2"/>
    <property type="match status" value="1"/>
</dbReference>
<reference evidence="5 6" key="1">
    <citation type="journal article" date="2019" name="Int. J. Syst. Evol. Microbiol.">
        <title>The Global Catalogue of Microorganisms (GCM) 10K type strain sequencing project: providing services to taxonomists for standard genome sequencing and annotation.</title>
        <authorList>
            <consortium name="The Broad Institute Genomics Platform"/>
            <consortium name="The Broad Institute Genome Sequencing Center for Infectious Disease"/>
            <person name="Wu L."/>
            <person name="Ma J."/>
        </authorList>
    </citation>
    <scope>NUCLEOTIDE SEQUENCE [LARGE SCALE GENOMIC DNA]</scope>
    <source>
        <strain evidence="5 6">JCM 13004</strain>
    </source>
</reference>
<feature type="region of interest" description="Disordered" evidence="3">
    <location>
        <begin position="867"/>
        <end position="886"/>
    </location>
</feature>
<name>A0ABN1W3R3_9ACTN</name>
<dbReference type="Gene3D" id="1.10.10.10">
    <property type="entry name" value="Winged helix-like DNA-binding domain superfamily/Winged helix DNA-binding domain"/>
    <property type="match status" value="1"/>
</dbReference>
<dbReference type="InterPro" id="IPR000792">
    <property type="entry name" value="Tscrpt_reg_LuxR_C"/>
</dbReference>
<keyword evidence="2" id="KW-0067">ATP-binding</keyword>